<evidence type="ECO:0000313" key="1">
    <source>
        <dbReference type="EMBL" id="MDF0750210.1"/>
    </source>
</evidence>
<protein>
    <submittedName>
        <fullName evidence="1">Uncharacterized protein</fullName>
    </submittedName>
</protein>
<keyword evidence="2" id="KW-1185">Reference proteome</keyword>
<gene>
    <name evidence="1" type="ORF">NLU14_08195</name>
</gene>
<proteinExistence type="predicted"/>
<sequence length="160" mass="17667">MLRALVAVLAIIGVIALGIFGPRWLMSEDRAPADQGEVLCDLLNDTCSWEQQGRNWQAQLKKEGVQGQGTEYHLTIKTDSSQPRLLAVLRGESMYLGEYPVPMARAGLAPDDGGQLWEARFTAPFCTTDPKMTWRVDLQAGMDQETAMPVKLTFIAEGRA</sequence>
<comment type="caution">
    <text evidence="1">The sequence shown here is derived from an EMBL/GenBank/DDBJ whole genome shotgun (WGS) entry which is preliminary data.</text>
</comment>
<name>A0ABT5Y954_9GAMM</name>
<dbReference type="Proteomes" id="UP001143391">
    <property type="component" value="Unassembled WGS sequence"/>
</dbReference>
<evidence type="ECO:0000313" key="2">
    <source>
        <dbReference type="Proteomes" id="UP001143391"/>
    </source>
</evidence>
<accession>A0ABT5Y954</accession>
<reference evidence="1" key="1">
    <citation type="submission" date="2022-07" db="EMBL/GenBank/DDBJ databases">
        <title>Marinobacter iranensis a new bacterium isolate from a hipersaline lake in Iran.</title>
        <authorList>
            <person name="Mohammad A.M.A."/>
            <person name="Cristina S.-P."/>
            <person name="Antonio V."/>
        </authorList>
    </citation>
    <scope>NUCLEOTIDE SEQUENCE</scope>
    <source>
        <strain evidence="1">71-i</strain>
    </source>
</reference>
<dbReference type="RefSeq" id="WP_275705740.1">
    <property type="nucleotide sequence ID" value="NZ_JANCMW010000004.1"/>
</dbReference>
<dbReference type="EMBL" id="JANCMW010000004">
    <property type="protein sequence ID" value="MDF0750210.1"/>
    <property type="molecule type" value="Genomic_DNA"/>
</dbReference>
<organism evidence="1 2">
    <name type="scientific">Marinobacter iranensis</name>
    <dbReference type="NCBI Taxonomy" id="2962607"/>
    <lineage>
        <taxon>Bacteria</taxon>
        <taxon>Pseudomonadati</taxon>
        <taxon>Pseudomonadota</taxon>
        <taxon>Gammaproteobacteria</taxon>
        <taxon>Pseudomonadales</taxon>
        <taxon>Marinobacteraceae</taxon>
        <taxon>Marinobacter</taxon>
    </lineage>
</organism>